<dbReference type="Proteomes" id="UP000799444">
    <property type="component" value="Unassembled WGS sequence"/>
</dbReference>
<sequence length="299" mass="33510">MQAIATEALTQASHTSVNIYNLVTYFQHHPNEPYVDATEHLVKASGRISKRIAKGSYIWLVQHRGMATNLVAKFKTPIVGVAIIEPMMGALGLGAVGPLAGEPLKLLQEQLKRNCLAWAGKAGETMNNVVLPLRALHPNVAFALNAISRPGSTIGRHVHRIWAPTTRLQRECHFCAEQLESWEMVRADALSETDEELDVILNWELVGRGALACPSAFPENIPMPYFEDEETHPNPEIEWMDSEEYDWLSDLDGNQLLENEEEHLANDDEDEDVLVFNLEGEECFLFDVSHAIWSSETVE</sequence>
<dbReference type="EMBL" id="ML996115">
    <property type="protein sequence ID" value="KAF2737573.1"/>
    <property type="molecule type" value="Genomic_DNA"/>
</dbReference>
<name>A0A9P4R686_9PLEO</name>
<gene>
    <name evidence="1" type="ORF">EJ04DRAFT_561485</name>
</gene>
<keyword evidence="2" id="KW-1185">Reference proteome</keyword>
<reference evidence="1" key="1">
    <citation type="journal article" date="2020" name="Stud. Mycol.">
        <title>101 Dothideomycetes genomes: a test case for predicting lifestyles and emergence of pathogens.</title>
        <authorList>
            <person name="Haridas S."/>
            <person name="Albert R."/>
            <person name="Binder M."/>
            <person name="Bloem J."/>
            <person name="Labutti K."/>
            <person name="Salamov A."/>
            <person name="Andreopoulos B."/>
            <person name="Baker S."/>
            <person name="Barry K."/>
            <person name="Bills G."/>
            <person name="Bluhm B."/>
            <person name="Cannon C."/>
            <person name="Castanera R."/>
            <person name="Culley D."/>
            <person name="Daum C."/>
            <person name="Ezra D."/>
            <person name="Gonzalez J."/>
            <person name="Henrissat B."/>
            <person name="Kuo A."/>
            <person name="Liang C."/>
            <person name="Lipzen A."/>
            <person name="Lutzoni F."/>
            <person name="Magnuson J."/>
            <person name="Mondo S."/>
            <person name="Nolan M."/>
            <person name="Ohm R."/>
            <person name="Pangilinan J."/>
            <person name="Park H.-J."/>
            <person name="Ramirez L."/>
            <person name="Alfaro M."/>
            <person name="Sun H."/>
            <person name="Tritt A."/>
            <person name="Yoshinaga Y."/>
            <person name="Zwiers L.-H."/>
            <person name="Turgeon B."/>
            <person name="Goodwin S."/>
            <person name="Spatafora J."/>
            <person name="Crous P."/>
            <person name="Grigoriev I."/>
        </authorList>
    </citation>
    <scope>NUCLEOTIDE SEQUENCE</scope>
    <source>
        <strain evidence="1">CBS 125425</strain>
    </source>
</reference>
<dbReference type="AlphaFoldDB" id="A0A9P4R686"/>
<evidence type="ECO:0000313" key="1">
    <source>
        <dbReference type="EMBL" id="KAF2737573.1"/>
    </source>
</evidence>
<evidence type="ECO:0000313" key="2">
    <source>
        <dbReference type="Proteomes" id="UP000799444"/>
    </source>
</evidence>
<comment type="caution">
    <text evidence="1">The sequence shown here is derived from an EMBL/GenBank/DDBJ whole genome shotgun (WGS) entry which is preliminary data.</text>
</comment>
<proteinExistence type="predicted"/>
<organism evidence="1 2">
    <name type="scientific">Polyplosphaeria fusca</name>
    <dbReference type="NCBI Taxonomy" id="682080"/>
    <lineage>
        <taxon>Eukaryota</taxon>
        <taxon>Fungi</taxon>
        <taxon>Dikarya</taxon>
        <taxon>Ascomycota</taxon>
        <taxon>Pezizomycotina</taxon>
        <taxon>Dothideomycetes</taxon>
        <taxon>Pleosporomycetidae</taxon>
        <taxon>Pleosporales</taxon>
        <taxon>Tetraplosphaeriaceae</taxon>
        <taxon>Polyplosphaeria</taxon>
    </lineage>
</organism>
<accession>A0A9P4R686</accession>
<protein>
    <submittedName>
        <fullName evidence="1">Uncharacterized protein</fullName>
    </submittedName>
</protein>